<sequence>MEGERKTVLLDQDFRGRIETFLQNWKVSMNMLFVCVYILYQYKISGIAASPIGIPFLGRTGRRERQTFGTFTNPMPFCYTVNANENSDWI</sequence>
<name>A0A926I181_9FIRM</name>
<keyword evidence="3" id="KW-1185">Reference proteome</keyword>
<gene>
    <name evidence="2" type="ORF">H8730_03990</name>
</gene>
<evidence type="ECO:0000259" key="1">
    <source>
        <dbReference type="Pfam" id="PF00668"/>
    </source>
</evidence>
<proteinExistence type="predicted"/>
<dbReference type="EMBL" id="JACRSQ010000004">
    <property type="protein sequence ID" value="MBC8542706.1"/>
    <property type="molecule type" value="Genomic_DNA"/>
</dbReference>
<dbReference type="InterPro" id="IPR001242">
    <property type="entry name" value="Condensation_dom"/>
</dbReference>
<dbReference type="AlphaFoldDB" id="A0A926I181"/>
<accession>A0A926I181</accession>
<protein>
    <recommendedName>
        <fullName evidence="1">Condensation domain-containing protein</fullName>
    </recommendedName>
</protein>
<reference evidence="2" key="1">
    <citation type="submission" date="2020-08" db="EMBL/GenBank/DDBJ databases">
        <title>Genome public.</title>
        <authorList>
            <person name="Liu C."/>
            <person name="Sun Q."/>
        </authorList>
    </citation>
    <scope>NUCLEOTIDE SEQUENCE</scope>
    <source>
        <strain evidence="2">NSJ-32</strain>
    </source>
</reference>
<organism evidence="2 3">
    <name type="scientific">Bianquea renquensis</name>
    <dbReference type="NCBI Taxonomy" id="2763661"/>
    <lineage>
        <taxon>Bacteria</taxon>
        <taxon>Bacillati</taxon>
        <taxon>Bacillota</taxon>
        <taxon>Clostridia</taxon>
        <taxon>Eubacteriales</taxon>
        <taxon>Bianqueaceae</taxon>
        <taxon>Bianquea</taxon>
    </lineage>
</organism>
<feature type="domain" description="Condensation" evidence="1">
    <location>
        <begin position="2"/>
        <end position="85"/>
    </location>
</feature>
<dbReference type="Proteomes" id="UP000657006">
    <property type="component" value="Unassembled WGS sequence"/>
</dbReference>
<dbReference type="Pfam" id="PF00668">
    <property type="entry name" value="Condensation"/>
    <property type="match status" value="1"/>
</dbReference>
<evidence type="ECO:0000313" key="2">
    <source>
        <dbReference type="EMBL" id="MBC8542706.1"/>
    </source>
</evidence>
<dbReference type="SUPFAM" id="SSF52777">
    <property type="entry name" value="CoA-dependent acyltransferases"/>
    <property type="match status" value="1"/>
</dbReference>
<evidence type="ECO:0000313" key="3">
    <source>
        <dbReference type="Proteomes" id="UP000657006"/>
    </source>
</evidence>
<dbReference type="GO" id="GO:0003824">
    <property type="term" value="F:catalytic activity"/>
    <property type="evidence" value="ECO:0007669"/>
    <property type="project" value="InterPro"/>
</dbReference>
<comment type="caution">
    <text evidence="2">The sequence shown here is derived from an EMBL/GenBank/DDBJ whole genome shotgun (WGS) entry which is preliminary data.</text>
</comment>
<dbReference type="Gene3D" id="3.30.559.30">
    <property type="entry name" value="Nonribosomal peptide synthetase, condensation domain"/>
    <property type="match status" value="1"/>
</dbReference>